<evidence type="ECO:0000256" key="2">
    <source>
        <dbReference type="PROSITE-ProRule" id="PRU00047"/>
    </source>
</evidence>
<dbReference type="InterPro" id="IPR001878">
    <property type="entry name" value="Znf_CCHC"/>
</dbReference>
<sequence>MTDVKMFYGDGRSGESPHDFKKMVMQRFMGKGLSDTEKIEALGLGMASGSLADMWFDDPNRTKTSWAALSAEFDVKWPKRAALRRVGQDAIEDLLAEKLKVKDIGKRVKDGGVEDFGHVVWARKLQRIAADIPDVGGLFIGVVVEKMPLMMQDLLGPGTVFVDWAAFEAAVVAVKRAAIVNAQVKEAPLVQMTALAKPASQQPTTIQQQRYIQQPYPPYHPYLPSQASPVATQAPAAPRAPPVYRPDSERLVDLLKNIPVHHPSTDNGRTTYAQDISDWHAHNGGCGPNELRPYPLTPGTAPLDSHGECFNCALLGHMTNDCPNPPMPALEKKWRQIAASIRNGATGSPRRNPPAPTLIQYMSTPYHSDPNFAHPYHPWSLYAPYAAEYNAQDQGNGQGSSN</sequence>
<feature type="region of interest" description="Disordered" evidence="3">
    <location>
        <begin position="343"/>
        <end position="362"/>
    </location>
</feature>
<keyword evidence="2" id="KW-0479">Metal-binding</keyword>
<evidence type="ECO:0000313" key="5">
    <source>
        <dbReference type="EMBL" id="KAJ7767442.1"/>
    </source>
</evidence>
<organism evidence="5 6">
    <name type="scientific">Mycena maculata</name>
    <dbReference type="NCBI Taxonomy" id="230809"/>
    <lineage>
        <taxon>Eukaryota</taxon>
        <taxon>Fungi</taxon>
        <taxon>Dikarya</taxon>
        <taxon>Basidiomycota</taxon>
        <taxon>Agaricomycotina</taxon>
        <taxon>Agaricomycetes</taxon>
        <taxon>Agaricomycetidae</taxon>
        <taxon>Agaricales</taxon>
        <taxon>Marasmiineae</taxon>
        <taxon>Mycenaceae</taxon>
        <taxon>Mycena</taxon>
    </lineage>
</organism>
<comment type="caution">
    <text evidence="5">The sequence shown here is derived from an EMBL/GenBank/DDBJ whole genome shotgun (WGS) entry which is preliminary data.</text>
</comment>
<accession>A0AAD7JP48</accession>
<dbReference type="EMBL" id="JARJLG010000030">
    <property type="protein sequence ID" value="KAJ7767442.1"/>
    <property type="molecule type" value="Genomic_DNA"/>
</dbReference>
<reference evidence="5" key="1">
    <citation type="submission" date="2023-03" db="EMBL/GenBank/DDBJ databases">
        <title>Massive genome expansion in bonnet fungi (Mycena s.s.) driven by repeated elements and novel gene families across ecological guilds.</title>
        <authorList>
            <consortium name="Lawrence Berkeley National Laboratory"/>
            <person name="Harder C.B."/>
            <person name="Miyauchi S."/>
            <person name="Viragh M."/>
            <person name="Kuo A."/>
            <person name="Thoen E."/>
            <person name="Andreopoulos B."/>
            <person name="Lu D."/>
            <person name="Skrede I."/>
            <person name="Drula E."/>
            <person name="Henrissat B."/>
            <person name="Morin E."/>
            <person name="Kohler A."/>
            <person name="Barry K."/>
            <person name="LaButti K."/>
            <person name="Morin E."/>
            <person name="Salamov A."/>
            <person name="Lipzen A."/>
            <person name="Mereny Z."/>
            <person name="Hegedus B."/>
            <person name="Baldrian P."/>
            <person name="Stursova M."/>
            <person name="Weitz H."/>
            <person name="Taylor A."/>
            <person name="Grigoriev I.V."/>
            <person name="Nagy L.G."/>
            <person name="Martin F."/>
            <person name="Kauserud H."/>
        </authorList>
    </citation>
    <scope>NUCLEOTIDE SEQUENCE</scope>
    <source>
        <strain evidence="5">CBHHK188m</strain>
    </source>
</reference>
<dbReference type="Proteomes" id="UP001215280">
    <property type="component" value="Unassembled WGS sequence"/>
</dbReference>
<evidence type="ECO:0000259" key="4">
    <source>
        <dbReference type="PROSITE" id="PS50158"/>
    </source>
</evidence>
<keyword evidence="1" id="KW-0507">mRNA processing</keyword>
<dbReference type="InterPro" id="IPR036875">
    <property type="entry name" value="Znf_CCHC_sf"/>
</dbReference>
<dbReference type="AlphaFoldDB" id="A0AAD7JP48"/>
<dbReference type="GO" id="GO:0008270">
    <property type="term" value="F:zinc ion binding"/>
    <property type="evidence" value="ECO:0007669"/>
    <property type="project" value="UniProtKB-KW"/>
</dbReference>
<keyword evidence="2" id="KW-0863">Zinc-finger</keyword>
<feature type="domain" description="CCHC-type" evidence="4">
    <location>
        <begin position="309"/>
        <end position="324"/>
    </location>
</feature>
<dbReference type="SUPFAM" id="SSF57756">
    <property type="entry name" value="Retrovirus zinc finger-like domains"/>
    <property type="match status" value="1"/>
</dbReference>
<keyword evidence="2" id="KW-0862">Zinc</keyword>
<evidence type="ECO:0000313" key="6">
    <source>
        <dbReference type="Proteomes" id="UP001215280"/>
    </source>
</evidence>
<proteinExistence type="predicted"/>
<evidence type="ECO:0000256" key="3">
    <source>
        <dbReference type="SAM" id="MobiDB-lite"/>
    </source>
</evidence>
<dbReference type="GO" id="GO:0006397">
    <property type="term" value="P:mRNA processing"/>
    <property type="evidence" value="ECO:0007669"/>
    <property type="project" value="UniProtKB-KW"/>
</dbReference>
<keyword evidence="6" id="KW-1185">Reference proteome</keyword>
<protein>
    <recommendedName>
        <fullName evidence="4">CCHC-type domain-containing protein</fullName>
    </recommendedName>
</protein>
<evidence type="ECO:0000256" key="1">
    <source>
        <dbReference type="ARBA" id="ARBA00022664"/>
    </source>
</evidence>
<gene>
    <name evidence="5" type="ORF">DFH07DRAFT_769549</name>
</gene>
<dbReference type="PROSITE" id="PS50158">
    <property type="entry name" value="ZF_CCHC"/>
    <property type="match status" value="1"/>
</dbReference>
<dbReference type="GO" id="GO:0003676">
    <property type="term" value="F:nucleic acid binding"/>
    <property type="evidence" value="ECO:0007669"/>
    <property type="project" value="InterPro"/>
</dbReference>
<name>A0AAD7JP48_9AGAR</name>